<name>E4XM97_OIKDI</name>
<gene>
    <name evidence="1" type="ORF">GSOID_T00015282001</name>
</gene>
<sequence>MIPTPEKYKDNLREHIKSLLAQKVIRKEENTITVTTSWIPVPKKSGAIRWCLDCRPRNSVTLETNLSLPPLTSVLAKMSGCKFFSSYDMTSCFYQFCLHPSNYKHYTFMSPDNDVYYYVRAPFGGRTTTPFYKRCFQIFEEHLKDVKNLLNRLSEFNIVLNASKCSFGQTTIDLFGFILSEKGYIPMKSRVEKLEKIDIRTTKSELKLNLAALAYYRGIIKTFAQKAAPLFARLKESAKFDATAVQRPWKEPLKAAAKASFLTKPDLNLKLILKTDSSKNWESIDRAEIAEPTFEDNSYPLAGAITNDRQKAYT</sequence>
<dbReference type="PANTHER" id="PTHR37984">
    <property type="entry name" value="PROTEIN CBG26694"/>
    <property type="match status" value="1"/>
</dbReference>
<accession>E4XM97</accession>
<reference evidence="1" key="1">
    <citation type="journal article" date="2010" name="Science">
        <title>Plasticity of animal genome architecture unmasked by rapid evolution of a pelagic tunicate.</title>
        <authorList>
            <person name="Denoeud F."/>
            <person name="Henriet S."/>
            <person name="Mungpakdee S."/>
            <person name="Aury J.M."/>
            <person name="Da Silva C."/>
            <person name="Brinkmann H."/>
            <person name="Mikhaleva J."/>
            <person name="Olsen L.C."/>
            <person name="Jubin C."/>
            <person name="Canestro C."/>
            <person name="Bouquet J.M."/>
            <person name="Danks G."/>
            <person name="Poulain J."/>
            <person name="Campsteijn C."/>
            <person name="Adamski M."/>
            <person name="Cross I."/>
            <person name="Yadetie F."/>
            <person name="Muffato M."/>
            <person name="Louis A."/>
            <person name="Butcher S."/>
            <person name="Tsagkogeorga G."/>
            <person name="Konrad A."/>
            <person name="Singh S."/>
            <person name="Jensen M.F."/>
            <person name="Cong E.H."/>
            <person name="Eikeseth-Otteraa H."/>
            <person name="Noel B."/>
            <person name="Anthouard V."/>
            <person name="Porcel B.M."/>
            <person name="Kachouri-Lafond R."/>
            <person name="Nishino A."/>
            <person name="Ugolini M."/>
            <person name="Chourrout P."/>
            <person name="Nishida H."/>
            <person name="Aasland R."/>
            <person name="Huzurbazar S."/>
            <person name="Westhof E."/>
            <person name="Delsuc F."/>
            <person name="Lehrach H."/>
            <person name="Reinhardt R."/>
            <person name="Weissenbach J."/>
            <person name="Roy S.W."/>
            <person name="Artiguenave F."/>
            <person name="Postlethwait J.H."/>
            <person name="Manak J.R."/>
            <person name="Thompson E.M."/>
            <person name="Jaillon O."/>
            <person name="Du Pasquier L."/>
            <person name="Boudinot P."/>
            <person name="Liberles D.A."/>
            <person name="Volff J.N."/>
            <person name="Philippe H."/>
            <person name="Lenhard B."/>
            <person name="Roest Crollius H."/>
            <person name="Wincker P."/>
            <person name="Chourrout D."/>
        </authorList>
    </citation>
    <scope>NUCLEOTIDE SEQUENCE [LARGE SCALE GENOMIC DNA]</scope>
</reference>
<dbReference type="CDD" id="cd01647">
    <property type="entry name" value="RT_LTR"/>
    <property type="match status" value="1"/>
</dbReference>
<dbReference type="Gene3D" id="3.30.70.270">
    <property type="match status" value="3"/>
</dbReference>
<dbReference type="InterPro" id="IPR043502">
    <property type="entry name" value="DNA/RNA_pol_sf"/>
</dbReference>
<dbReference type="InParanoid" id="E4XM97"/>
<dbReference type="InterPro" id="IPR043128">
    <property type="entry name" value="Rev_trsase/Diguanyl_cyclase"/>
</dbReference>
<dbReference type="Gene3D" id="3.10.10.10">
    <property type="entry name" value="HIV Type 1 Reverse Transcriptase, subunit A, domain 1"/>
    <property type="match status" value="1"/>
</dbReference>
<evidence type="ECO:0000313" key="1">
    <source>
        <dbReference type="EMBL" id="CBY11104.1"/>
    </source>
</evidence>
<keyword evidence="2" id="KW-1185">Reference proteome</keyword>
<dbReference type="PANTHER" id="PTHR37984:SF5">
    <property type="entry name" value="PROTEIN NYNRIN-LIKE"/>
    <property type="match status" value="1"/>
</dbReference>
<dbReference type="InterPro" id="IPR050951">
    <property type="entry name" value="Retrovirus_Pol_polyprotein"/>
</dbReference>
<dbReference type="EMBL" id="FN653075">
    <property type="protein sequence ID" value="CBY11104.1"/>
    <property type="molecule type" value="Genomic_DNA"/>
</dbReference>
<dbReference type="SUPFAM" id="SSF56672">
    <property type="entry name" value="DNA/RNA polymerases"/>
    <property type="match status" value="1"/>
</dbReference>
<dbReference type="Proteomes" id="UP000001307">
    <property type="component" value="Unassembled WGS sequence"/>
</dbReference>
<organism evidence="1">
    <name type="scientific">Oikopleura dioica</name>
    <name type="common">Tunicate</name>
    <dbReference type="NCBI Taxonomy" id="34765"/>
    <lineage>
        <taxon>Eukaryota</taxon>
        <taxon>Metazoa</taxon>
        <taxon>Chordata</taxon>
        <taxon>Tunicata</taxon>
        <taxon>Appendicularia</taxon>
        <taxon>Copelata</taxon>
        <taxon>Oikopleuridae</taxon>
        <taxon>Oikopleura</taxon>
    </lineage>
</organism>
<proteinExistence type="predicted"/>
<evidence type="ECO:0008006" key="3">
    <source>
        <dbReference type="Google" id="ProtNLM"/>
    </source>
</evidence>
<dbReference type="AlphaFoldDB" id="E4XM97"/>
<evidence type="ECO:0000313" key="2">
    <source>
        <dbReference type="Proteomes" id="UP000001307"/>
    </source>
</evidence>
<protein>
    <recommendedName>
        <fullName evidence="3">Reverse transcriptase domain-containing protein</fullName>
    </recommendedName>
</protein>
<dbReference type="OrthoDB" id="420169at2759"/>